<evidence type="ECO:0000313" key="1">
    <source>
        <dbReference type="EMBL" id="VUC24432.1"/>
    </source>
</evidence>
<reference evidence="1 2" key="1">
    <citation type="submission" date="2019-06" db="EMBL/GenBank/DDBJ databases">
        <authorList>
            <person name="Broberg M."/>
        </authorList>
    </citation>
    <scope>NUCLEOTIDE SEQUENCE [LARGE SCALE GENOMIC DNA]</scope>
</reference>
<sequence>MSTQGLPIDKAISTDLFIYNTGKPDRKVKLVIRIRPEKDIKKNQWRGDEDNDNTGAGRSFSLREIEVYGVPIEHLVVVVGELLPRNVALDHKAQVWMLNNLSRAIENAVPTKHPADVRIVVCLLNDPSKQLYVLADKKEGLCALRYLRSEYDRETFYYGEWTKTSDDCPPYAKRRKTAWKKGVNEFCSAYIQEHNADIPLHFNQSTMKRQFVPKLNRFECVVSDLKKSLACYKHSENPEYLNHMISQLDKAIGCQPGDRSKENDMKLIVNLISGDEELNAEEANKAAVAYKLQHIWSGATPRDLPRAVTGGALYQLGTGLRTKIIEGYPSLQENRYQQFISIFCTLFEKSQENSSSYSDSQRDIDILAAYRSARRSAVDDIDLRMVPVKTGSPESVVLVEMQQHIKELRFFIEVMSERIECISSAYPSRPTITSERGLPEHIRRLMNTIDVNEASEHVSHIIHYFTMQEKAGLSSLIDMIAEVEASSIERMETFAADYRAKVSLAEDENEG</sequence>
<gene>
    <name evidence="1" type="ORF">CLO192961_LOCUS143088</name>
</gene>
<accession>A0ABY6U0D4</accession>
<evidence type="ECO:0000313" key="2">
    <source>
        <dbReference type="Proteomes" id="UP000766486"/>
    </source>
</evidence>
<proteinExistence type="predicted"/>
<evidence type="ECO:0008006" key="3">
    <source>
        <dbReference type="Google" id="ProtNLM"/>
    </source>
</evidence>
<comment type="caution">
    <text evidence="1">The sequence shown here is derived from an EMBL/GenBank/DDBJ whole genome shotgun (WGS) entry which is preliminary data.</text>
</comment>
<protein>
    <recommendedName>
        <fullName evidence="3">GED domain-containing protein</fullName>
    </recommendedName>
</protein>
<name>A0ABY6U0D4_BIOOC</name>
<organism evidence="1 2">
    <name type="scientific">Bionectria ochroleuca</name>
    <name type="common">Gliocladium roseum</name>
    <dbReference type="NCBI Taxonomy" id="29856"/>
    <lineage>
        <taxon>Eukaryota</taxon>
        <taxon>Fungi</taxon>
        <taxon>Dikarya</taxon>
        <taxon>Ascomycota</taxon>
        <taxon>Pezizomycotina</taxon>
        <taxon>Sordariomycetes</taxon>
        <taxon>Hypocreomycetidae</taxon>
        <taxon>Hypocreales</taxon>
        <taxon>Bionectriaceae</taxon>
        <taxon>Clonostachys</taxon>
    </lineage>
</organism>
<keyword evidence="2" id="KW-1185">Reference proteome</keyword>
<dbReference type="EMBL" id="CABFNS010000720">
    <property type="protein sequence ID" value="VUC24432.1"/>
    <property type="molecule type" value="Genomic_DNA"/>
</dbReference>
<dbReference type="Proteomes" id="UP000766486">
    <property type="component" value="Unassembled WGS sequence"/>
</dbReference>